<proteinExistence type="predicted"/>
<evidence type="ECO:0000313" key="8">
    <source>
        <dbReference type="Proteomes" id="UP000045285"/>
    </source>
</evidence>
<evidence type="ECO:0000313" key="6">
    <source>
        <dbReference type="EMBL" id="CDX19960.1"/>
    </source>
</evidence>
<name>A0A090DZQ2_MESPL</name>
<dbReference type="InterPro" id="IPR050595">
    <property type="entry name" value="Bact_response_regulator"/>
</dbReference>
<keyword evidence="1 4" id="KW-0597">Phosphoprotein</keyword>
<protein>
    <submittedName>
        <fullName evidence="6">Response regulator receiver protein</fullName>
    </submittedName>
</protein>
<dbReference type="EMBL" id="CCNE01000011">
    <property type="protein sequence ID" value="CDX54180.1"/>
    <property type="molecule type" value="Genomic_DNA"/>
</dbReference>
<dbReference type="EMBL" id="CCMZ01000024">
    <property type="protein sequence ID" value="CDX19960.1"/>
    <property type="molecule type" value="Genomic_DNA"/>
</dbReference>
<organism evidence="6 8">
    <name type="scientific">Mesorhizobium plurifarium</name>
    <dbReference type="NCBI Taxonomy" id="69974"/>
    <lineage>
        <taxon>Bacteria</taxon>
        <taxon>Pseudomonadati</taxon>
        <taxon>Pseudomonadota</taxon>
        <taxon>Alphaproteobacteria</taxon>
        <taxon>Hyphomicrobiales</taxon>
        <taxon>Phyllobacteriaceae</taxon>
        <taxon>Mesorhizobium</taxon>
    </lineage>
</organism>
<dbReference type="SMART" id="SM00448">
    <property type="entry name" value="REC"/>
    <property type="match status" value="1"/>
</dbReference>
<evidence type="ECO:0000313" key="9">
    <source>
        <dbReference type="Proteomes" id="UP000046122"/>
    </source>
</evidence>
<dbReference type="Proteomes" id="UP000046122">
    <property type="component" value="Unassembled WGS sequence"/>
</dbReference>
<evidence type="ECO:0000313" key="7">
    <source>
        <dbReference type="EMBL" id="CDX54180.1"/>
    </source>
</evidence>
<keyword evidence="3" id="KW-0804">Transcription</keyword>
<sequence length="120" mass="13084">MRAPLALVVEDEYLIASDMANGLMDSGFDVACVASERAAETWLADHRPDLAIIDIQLLDGQRGIAAGRLKALNVPFIVHSGYDPEFQAPAFHDAPYLPKPAAIQDLIKLANRMIESRARA</sequence>
<gene>
    <name evidence="6" type="ORF">MPL3356_300197</name>
    <name evidence="7" type="ORF">MPL3365_190062</name>
</gene>
<dbReference type="PROSITE" id="PS50110">
    <property type="entry name" value="RESPONSE_REGULATORY"/>
    <property type="match status" value="1"/>
</dbReference>
<feature type="modified residue" description="4-aspartylphosphate" evidence="4">
    <location>
        <position position="54"/>
    </location>
</feature>
<dbReference type="PANTHER" id="PTHR44591:SF3">
    <property type="entry name" value="RESPONSE REGULATORY DOMAIN-CONTAINING PROTEIN"/>
    <property type="match status" value="1"/>
</dbReference>
<dbReference type="Proteomes" id="UP000045285">
    <property type="component" value="Unassembled WGS sequence"/>
</dbReference>
<dbReference type="PANTHER" id="PTHR44591">
    <property type="entry name" value="STRESS RESPONSE REGULATOR PROTEIN 1"/>
    <property type="match status" value="1"/>
</dbReference>
<dbReference type="GO" id="GO:0000160">
    <property type="term" value="P:phosphorelay signal transduction system"/>
    <property type="evidence" value="ECO:0007669"/>
    <property type="project" value="InterPro"/>
</dbReference>
<feature type="domain" description="Response regulatory" evidence="5">
    <location>
        <begin position="5"/>
        <end position="114"/>
    </location>
</feature>
<dbReference type="Pfam" id="PF00072">
    <property type="entry name" value="Response_reg"/>
    <property type="match status" value="1"/>
</dbReference>
<accession>A0A090DZQ2</accession>
<dbReference type="SUPFAM" id="SSF52172">
    <property type="entry name" value="CheY-like"/>
    <property type="match status" value="1"/>
</dbReference>
<evidence type="ECO:0000256" key="3">
    <source>
        <dbReference type="ARBA" id="ARBA00023163"/>
    </source>
</evidence>
<dbReference type="STRING" id="69974.MPLDJ20_70056"/>
<dbReference type="AlphaFoldDB" id="A0A090DZQ2"/>
<reference evidence="8" key="1">
    <citation type="submission" date="2014-08" db="EMBL/GenBank/DDBJ databases">
        <authorList>
            <person name="Moulin L."/>
        </authorList>
    </citation>
    <scope>NUCLEOTIDE SEQUENCE [LARGE SCALE GENOMIC DNA]</scope>
</reference>
<keyword evidence="2" id="KW-0805">Transcription regulation</keyword>
<reference evidence="6 9" key="2">
    <citation type="submission" date="2014-08" db="EMBL/GenBank/DDBJ databases">
        <authorList>
            <person name="Moulin Lionel"/>
        </authorList>
    </citation>
    <scope>NUCLEOTIDE SEQUENCE [LARGE SCALE GENOMIC DNA]</scope>
</reference>
<keyword evidence="8" id="KW-1185">Reference proteome</keyword>
<evidence type="ECO:0000256" key="4">
    <source>
        <dbReference type="PROSITE-ProRule" id="PRU00169"/>
    </source>
</evidence>
<evidence type="ECO:0000259" key="5">
    <source>
        <dbReference type="PROSITE" id="PS50110"/>
    </source>
</evidence>
<evidence type="ECO:0000256" key="1">
    <source>
        <dbReference type="ARBA" id="ARBA00022553"/>
    </source>
</evidence>
<dbReference type="Gene3D" id="3.40.50.2300">
    <property type="match status" value="1"/>
</dbReference>
<evidence type="ECO:0000256" key="2">
    <source>
        <dbReference type="ARBA" id="ARBA00023015"/>
    </source>
</evidence>
<dbReference type="InterPro" id="IPR011006">
    <property type="entry name" value="CheY-like_superfamily"/>
</dbReference>
<dbReference type="InterPro" id="IPR001789">
    <property type="entry name" value="Sig_transdc_resp-reg_receiver"/>
</dbReference>